<dbReference type="InterPro" id="IPR029480">
    <property type="entry name" value="Transpos_assoc"/>
</dbReference>
<comment type="caution">
    <text evidence="2">The sequence shown here is derived from an EMBL/GenBank/DDBJ whole genome shotgun (WGS) entry which is preliminary data.</text>
</comment>
<dbReference type="AlphaFoldDB" id="A0A6A4R0Y9"/>
<organism evidence="2 3">
    <name type="scientific">Lupinus albus</name>
    <name type="common">White lupine</name>
    <name type="synonym">Lupinus termis</name>
    <dbReference type="NCBI Taxonomy" id="3870"/>
    <lineage>
        <taxon>Eukaryota</taxon>
        <taxon>Viridiplantae</taxon>
        <taxon>Streptophyta</taxon>
        <taxon>Embryophyta</taxon>
        <taxon>Tracheophyta</taxon>
        <taxon>Spermatophyta</taxon>
        <taxon>Magnoliopsida</taxon>
        <taxon>eudicotyledons</taxon>
        <taxon>Gunneridae</taxon>
        <taxon>Pentapetalae</taxon>
        <taxon>rosids</taxon>
        <taxon>fabids</taxon>
        <taxon>Fabales</taxon>
        <taxon>Fabaceae</taxon>
        <taxon>Papilionoideae</taxon>
        <taxon>50 kb inversion clade</taxon>
        <taxon>genistoids sensu lato</taxon>
        <taxon>core genistoids</taxon>
        <taxon>Genisteae</taxon>
        <taxon>Lupinus</taxon>
    </lineage>
</organism>
<dbReference type="OrthoDB" id="1395387at2759"/>
<evidence type="ECO:0000313" key="3">
    <source>
        <dbReference type="Proteomes" id="UP000447434"/>
    </source>
</evidence>
<evidence type="ECO:0000313" key="2">
    <source>
        <dbReference type="EMBL" id="KAE9619657.1"/>
    </source>
</evidence>
<dbReference type="EMBL" id="WOCE01000002">
    <property type="protein sequence ID" value="KAE9619657.1"/>
    <property type="molecule type" value="Genomic_DNA"/>
</dbReference>
<name>A0A6A4R0Y9_LUPAL</name>
<sequence length="62" mass="7152">MVLSFFLNYAYTNGKPQGGEILCPCTKCHNTCWEVRAVVYGLNDYAKKIYNLIEEAQQELYP</sequence>
<accession>A0A6A4R0Y9</accession>
<dbReference type="Pfam" id="PF13963">
    <property type="entry name" value="Transpos_assoc"/>
    <property type="match status" value="1"/>
</dbReference>
<dbReference type="Proteomes" id="UP000447434">
    <property type="component" value="Chromosome 2"/>
</dbReference>
<protein>
    <recommendedName>
        <fullName evidence="1">Transposase-associated domain-containing protein</fullName>
    </recommendedName>
</protein>
<keyword evidence="3" id="KW-1185">Reference proteome</keyword>
<evidence type="ECO:0000259" key="1">
    <source>
        <dbReference type="Pfam" id="PF13963"/>
    </source>
</evidence>
<proteinExistence type="predicted"/>
<reference evidence="3" key="1">
    <citation type="journal article" date="2020" name="Nat. Commun.">
        <title>Genome sequence of the cluster root forming white lupin.</title>
        <authorList>
            <person name="Hufnagel B."/>
            <person name="Marques A."/>
            <person name="Soriano A."/>
            <person name="Marques L."/>
            <person name="Divol F."/>
            <person name="Doumas P."/>
            <person name="Sallet E."/>
            <person name="Mancinotti D."/>
            <person name="Carrere S."/>
            <person name="Marande W."/>
            <person name="Arribat S."/>
            <person name="Keller J."/>
            <person name="Huneau C."/>
            <person name="Blein T."/>
            <person name="Aime D."/>
            <person name="Laguerre M."/>
            <person name="Taylor J."/>
            <person name="Schubert V."/>
            <person name="Nelson M."/>
            <person name="Geu-Flores F."/>
            <person name="Crespi M."/>
            <person name="Gallardo-Guerrero K."/>
            <person name="Delaux P.-M."/>
            <person name="Salse J."/>
            <person name="Berges H."/>
            <person name="Guyot R."/>
            <person name="Gouzy J."/>
            <person name="Peret B."/>
        </authorList>
    </citation>
    <scope>NUCLEOTIDE SEQUENCE [LARGE SCALE GENOMIC DNA]</scope>
    <source>
        <strain evidence="3">cv. Amiga</strain>
    </source>
</reference>
<gene>
    <name evidence="2" type="ORF">Lalb_Chr02g0155581</name>
</gene>
<feature type="domain" description="Transposase-associated" evidence="1">
    <location>
        <begin position="6"/>
        <end position="40"/>
    </location>
</feature>